<name>A0A7W8DAJ6_9GAMM</name>
<reference evidence="2 3" key="1">
    <citation type="submission" date="2020-08" db="EMBL/GenBank/DDBJ databases">
        <title>Genomic Encyclopedia of Type Strains, Phase IV (KMG-IV): sequencing the most valuable type-strain genomes for metagenomic binning, comparative biology and taxonomic classification.</title>
        <authorList>
            <person name="Goeker M."/>
        </authorList>
    </citation>
    <scope>NUCLEOTIDE SEQUENCE [LARGE SCALE GENOMIC DNA]</scope>
    <source>
        <strain evidence="2 3">DSM 24163</strain>
    </source>
</reference>
<dbReference type="InterPro" id="IPR008984">
    <property type="entry name" value="SMAD_FHA_dom_sf"/>
</dbReference>
<protein>
    <recommendedName>
        <fullName evidence="4">FHA domain-containing protein</fullName>
    </recommendedName>
</protein>
<dbReference type="AlphaFoldDB" id="A0A7W8DAJ6"/>
<dbReference type="CDD" id="cd00060">
    <property type="entry name" value="FHA"/>
    <property type="match status" value="1"/>
</dbReference>
<keyword evidence="3" id="KW-1185">Reference proteome</keyword>
<gene>
    <name evidence="2" type="ORF">HNQ52_003153</name>
</gene>
<accession>A0A7W8DAJ6</accession>
<evidence type="ECO:0000313" key="2">
    <source>
        <dbReference type="EMBL" id="MBB5209581.1"/>
    </source>
</evidence>
<proteinExistence type="predicted"/>
<dbReference type="Proteomes" id="UP000521199">
    <property type="component" value="Unassembled WGS sequence"/>
</dbReference>
<organism evidence="2 3">
    <name type="scientific">Chiayiivirga flava</name>
    <dbReference type="NCBI Taxonomy" id="659595"/>
    <lineage>
        <taxon>Bacteria</taxon>
        <taxon>Pseudomonadati</taxon>
        <taxon>Pseudomonadota</taxon>
        <taxon>Gammaproteobacteria</taxon>
        <taxon>Lysobacterales</taxon>
        <taxon>Lysobacteraceae</taxon>
        <taxon>Chiayiivirga</taxon>
    </lineage>
</organism>
<sequence length="316" mass="34082">MDDPLSRIDTSPLDALLRIRAELDLLEGRLQTMQSRRDSVAAAVYARVRDDYERRRDALDADARPLKAAARASHAALRQQLAQAGNAHEAARLDREEIEFRFSLGEFDATEQQTRLVEIDRRLAETGAARERAEALHQRFLAAFASQEDLEAGAADAPTVQLRTLGEHDTQPASPPPPPPPPQAGGAATVAMKIPPADAAGATQVMRTLKRDGTAPRSDQTLIMRTARLLPRGGDTGAQPVVVALKPLLLGSGSDCDVKIAGARAHHAEIRASMAGFTLTDHGGGVRINGVAVEQHLLRQDDVIDIAGTQYVFRDL</sequence>
<dbReference type="RefSeq" id="WP_183962120.1">
    <property type="nucleotide sequence ID" value="NZ_JACHHP010000007.1"/>
</dbReference>
<evidence type="ECO:0000256" key="1">
    <source>
        <dbReference type="SAM" id="MobiDB-lite"/>
    </source>
</evidence>
<evidence type="ECO:0008006" key="4">
    <source>
        <dbReference type="Google" id="ProtNLM"/>
    </source>
</evidence>
<comment type="caution">
    <text evidence="2">The sequence shown here is derived from an EMBL/GenBank/DDBJ whole genome shotgun (WGS) entry which is preliminary data.</text>
</comment>
<evidence type="ECO:0000313" key="3">
    <source>
        <dbReference type="Proteomes" id="UP000521199"/>
    </source>
</evidence>
<dbReference type="SUPFAM" id="SSF49879">
    <property type="entry name" value="SMAD/FHA domain"/>
    <property type="match status" value="1"/>
</dbReference>
<feature type="compositionally biased region" description="Pro residues" evidence="1">
    <location>
        <begin position="173"/>
        <end position="183"/>
    </location>
</feature>
<feature type="region of interest" description="Disordered" evidence="1">
    <location>
        <begin position="167"/>
        <end position="188"/>
    </location>
</feature>
<dbReference type="EMBL" id="JACHHP010000007">
    <property type="protein sequence ID" value="MBB5209581.1"/>
    <property type="molecule type" value="Genomic_DNA"/>
</dbReference>
<dbReference type="Gene3D" id="2.60.200.20">
    <property type="match status" value="1"/>
</dbReference>